<feature type="compositionally biased region" description="Polar residues" evidence="1">
    <location>
        <begin position="15"/>
        <end position="45"/>
    </location>
</feature>
<accession>A0A6A4QMJ3</accession>
<evidence type="ECO:0000313" key="2">
    <source>
        <dbReference type="EMBL" id="KAE9615160.1"/>
    </source>
</evidence>
<gene>
    <name evidence="2" type="ORF">Lalb_Chr04g0252361</name>
</gene>
<keyword evidence="3" id="KW-1185">Reference proteome</keyword>
<evidence type="ECO:0000313" key="3">
    <source>
        <dbReference type="Proteomes" id="UP000447434"/>
    </source>
</evidence>
<reference evidence="3" key="1">
    <citation type="journal article" date="2020" name="Nat. Commun.">
        <title>Genome sequence of the cluster root forming white lupin.</title>
        <authorList>
            <person name="Hufnagel B."/>
            <person name="Marques A."/>
            <person name="Soriano A."/>
            <person name="Marques L."/>
            <person name="Divol F."/>
            <person name="Doumas P."/>
            <person name="Sallet E."/>
            <person name="Mancinotti D."/>
            <person name="Carrere S."/>
            <person name="Marande W."/>
            <person name="Arribat S."/>
            <person name="Keller J."/>
            <person name="Huneau C."/>
            <person name="Blein T."/>
            <person name="Aime D."/>
            <person name="Laguerre M."/>
            <person name="Taylor J."/>
            <person name="Schubert V."/>
            <person name="Nelson M."/>
            <person name="Geu-Flores F."/>
            <person name="Crespi M."/>
            <person name="Gallardo-Guerrero K."/>
            <person name="Delaux P.-M."/>
            <person name="Salse J."/>
            <person name="Berges H."/>
            <person name="Guyot R."/>
            <person name="Gouzy J."/>
            <person name="Peret B."/>
        </authorList>
    </citation>
    <scope>NUCLEOTIDE SEQUENCE [LARGE SCALE GENOMIC DNA]</scope>
    <source>
        <strain evidence="3">cv. Amiga</strain>
    </source>
</reference>
<dbReference type="AlphaFoldDB" id="A0A6A4QMJ3"/>
<sequence>MDDAKNEELANVHAMNSMSDHTIEPDSTTKIANVESSEVLENTGRTIPKPHERVPNFPRSSINSTNLNDSLYESLPSPIDKSRVNTIFTIGRIRLTPSHSLASDLQVEVSEVGSPTLTIDDNHETNTTTDEESVLYDGDIDKDIASDSEEMWGASFNSRGVRGVTSRIFQKVHNWKDIASPLTPQIIDKENAADVSSLSSRSDMPEDTPTHAISIDHNIFGIVEECVGETDAPRPPHSSDVLARWKRLMRLMDKNVNHSSHETHSEKPEEKRTILSEDLITEAQVINDVNNSATTEQDSTHNSRSYEDNTSIVEQETIDDVSINSGSSYSSRSILSENTIADQVSFSTYNQEMQLSEQQSNIEVIAEATSNSEGPLDTMHQNNQPSMVDLTVESHNSDFRHSQV</sequence>
<dbReference type="PANTHER" id="PTHR33870">
    <property type="entry name" value="CARDIOMYOPATHY-ASSOCIATED PROTEIN"/>
    <property type="match status" value="1"/>
</dbReference>
<proteinExistence type="predicted"/>
<feature type="region of interest" description="Disordered" evidence="1">
    <location>
        <begin position="15"/>
        <end position="61"/>
    </location>
</feature>
<name>A0A6A4QMJ3_LUPAL</name>
<feature type="compositionally biased region" description="Basic and acidic residues" evidence="1">
    <location>
        <begin position="298"/>
        <end position="307"/>
    </location>
</feature>
<evidence type="ECO:0000256" key="1">
    <source>
        <dbReference type="SAM" id="MobiDB-lite"/>
    </source>
</evidence>
<dbReference type="OrthoDB" id="1908091at2759"/>
<protein>
    <submittedName>
        <fullName evidence="2">Uncharacterized protein</fullName>
    </submittedName>
</protein>
<dbReference type="Proteomes" id="UP000447434">
    <property type="component" value="Chromosome 4"/>
</dbReference>
<organism evidence="2 3">
    <name type="scientific">Lupinus albus</name>
    <name type="common">White lupine</name>
    <name type="synonym">Lupinus termis</name>
    <dbReference type="NCBI Taxonomy" id="3870"/>
    <lineage>
        <taxon>Eukaryota</taxon>
        <taxon>Viridiplantae</taxon>
        <taxon>Streptophyta</taxon>
        <taxon>Embryophyta</taxon>
        <taxon>Tracheophyta</taxon>
        <taxon>Spermatophyta</taxon>
        <taxon>Magnoliopsida</taxon>
        <taxon>eudicotyledons</taxon>
        <taxon>Gunneridae</taxon>
        <taxon>Pentapetalae</taxon>
        <taxon>rosids</taxon>
        <taxon>fabids</taxon>
        <taxon>Fabales</taxon>
        <taxon>Fabaceae</taxon>
        <taxon>Papilionoideae</taxon>
        <taxon>50 kb inversion clade</taxon>
        <taxon>genistoids sensu lato</taxon>
        <taxon>core genistoids</taxon>
        <taxon>Genisteae</taxon>
        <taxon>Lupinus</taxon>
    </lineage>
</organism>
<comment type="caution">
    <text evidence="2">The sequence shown here is derived from an EMBL/GenBank/DDBJ whole genome shotgun (WGS) entry which is preliminary data.</text>
</comment>
<dbReference type="PANTHER" id="PTHR33870:SF25">
    <property type="entry name" value="PROTEIN, PUTATIVE-RELATED"/>
    <property type="match status" value="1"/>
</dbReference>
<dbReference type="EMBL" id="WOCE01000004">
    <property type="protein sequence ID" value="KAE9615160.1"/>
    <property type="molecule type" value="Genomic_DNA"/>
</dbReference>
<feature type="region of interest" description="Disordered" evidence="1">
    <location>
        <begin position="289"/>
        <end position="309"/>
    </location>
</feature>